<evidence type="ECO:0000256" key="2">
    <source>
        <dbReference type="SAM" id="Phobius"/>
    </source>
</evidence>
<feature type="transmembrane region" description="Helical" evidence="2">
    <location>
        <begin position="481"/>
        <end position="503"/>
    </location>
</feature>
<dbReference type="PROSITE" id="PS50885">
    <property type="entry name" value="HAMP"/>
    <property type="match status" value="1"/>
</dbReference>
<sequence length="564" mass="59933">MKYTVIIRQPVPDEVRPNLEKQLMERFGLSGDQAQRLSARRSGRLMKPTGRARADLLMRVFQDVGAQVAMEEVREETGMFSDPFQAVPTPTPALAGWGNGQNDDAPMASTRQGETLAELIASSGRSDGARQPAGAASGRLGLAEDDNWADLAAPQPMTPNLGGRDSNDLDSLFPAGVALADTTVFPDPFAPQSSGSPVTALLDGLPSVPANPSDAAAQASASADVWSDFTGALTITDAKPREEAAAAETPSAMFLTAVNEESRSNLGRRRSLAQQLTFGALAPLALSTAVTLTLLSLTLPGLQRQLVAQNAQAVAVAVGTSLDTRDQETVNAQLDALLARSAVGFVRVELPDGTTYFRGRDPRLDGTLQSSVAKWLVDNPITGTFQTSGSAADSYRTQLQQLEDVGAGDSAQAQELRRQAEDPANQRSDRTPYVVSRLGVIEGQNGQRTTTSATTKNDSLLYRIAVGVPNAQAAINLRNTLLLVLGVSLLALALAGVLAIRAARRVVQPIERLVAVADAISMGDLTRPVQADRNDEIGDLAQALERMRLSLEAAMDRLRRRKRG</sequence>
<dbReference type="Gene3D" id="6.10.340.10">
    <property type="match status" value="1"/>
</dbReference>
<name>A0ABV6AXC6_9DEIO</name>
<keyword evidence="5" id="KW-1185">Reference proteome</keyword>
<dbReference type="PANTHER" id="PTHR32089:SF120">
    <property type="entry name" value="METHYL-ACCEPTING CHEMOTAXIS PROTEIN TLPQ"/>
    <property type="match status" value="1"/>
</dbReference>
<feature type="region of interest" description="Disordered" evidence="1">
    <location>
        <begin position="410"/>
        <end position="430"/>
    </location>
</feature>
<evidence type="ECO:0000313" key="4">
    <source>
        <dbReference type="EMBL" id="MFB9992146.1"/>
    </source>
</evidence>
<keyword evidence="2" id="KW-0472">Membrane</keyword>
<dbReference type="EMBL" id="JBHLYR010000031">
    <property type="protein sequence ID" value="MFB9992146.1"/>
    <property type="molecule type" value="Genomic_DNA"/>
</dbReference>
<keyword evidence="2" id="KW-1133">Transmembrane helix</keyword>
<dbReference type="PANTHER" id="PTHR32089">
    <property type="entry name" value="METHYL-ACCEPTING CHEMOTAXIS PROTEIN MCPB"/>
    <property type="match status" value="1"/>
</dbReference>
<keyword evidence="2" id="KW-0812">Transmembrane</keyword>
<dbReference type="Pfam" id="PF00672">
    <property type="entry name" value="HAMP"/>
    <property type="match status" value="1"/>
</dbReference>
<dbReference type="RefSeq" id="WP_380008483.1">
    <property type="nucleotide sequence ID" value="NZ_JBHLYR010000031.1"/>
</dbReference>
<evidence type="ECO:0000259" key="3">
    <source>
        <dbReference type="PROSITE" id="PS50885"/>
    </source>
</evidence>
<comment type="caution">
    <text evidence="4">The sequence shown here is derived from an EMBL/GenBank/DDBJ whole genome shotgun (WGS) entry which is preliminary data.</text>
</comment>
<dbReference type="Proteomes" id="UP001589733">
    <property type="component" value="Unassembled WGS sequence"/>
</dbReference>
<protein>
    <submittedName>
        <fullName evidence="4">HAMP domain-containing protein</fullName>
    </submittedName>
</protein>
<dbReference type="InterPro" id="IPR003660">
    <property type="entry name" value="HAMP_dom"/>
</dbReference>
<dbReference type="SMART" id="SM00304">
    <property type="entry name" value="HAMP"/>
    <property type="match status" value="1"/>
</dbReference>
<proteinExistence type="predicted"/>
<reference evidence="4 5" key="1">
    <citation type="submission" date="2024-09" db="EMBL/GenBank/DDBJ databases">
        <authorList>
            <person name="Sun Q."/>
            <person name="Mori K."/>
        </authorList>
    </citation>
    <scope>NUCLEOTIDE SEQUENCE [LARGE SCALE GENOMIC DNA]</scope>
    <source>
        <strain evidence="4 5">JCM 13503</strain>
    </source>
</reference>
<accession>A0ABV6AXC6</accession>
<gene>
    <name evidence="4" type="ORF">ACFFLM_09260</name>
</gene>
<dbReference type="SUPFAM" id="SSF158472">
    <property type="entry name" value="HAMP domain-like"/>
    <property type="match status" value="1"/>
</dbReference>
<feature type="domain" description="HAMP" evidence="3">
    <location>
        <begin position="504"/>
        <end position="556"/>
    </location>
</feature>
<evidence type="ECO:0000256" key="1">
    <source>
        <dbReference type="SAM" id="MobiDB-lite"/>
    </source>
</evidence>
<dbReference type="CDD" id="cd06225">
    <property type="entry name" value="HAMP"/>
    <property type="match status" value="1"/>
</dbReference>
<evidence type="ECO:0000313" key="5">
    <source>
        <dbReference type="Proteomes" id="UP001589733"/>
    </source>
</evidence>
<organism evidence="4 5">
    <name type="scientific">Deinococcus oregonensis</name>
    <dbReference type="NCBI Taxonomy" id="1805970"/>
    <lineage>
        <taxon>Bacteria</taxon>
        <taxon>Thermotogati</taxon>
        <taxon>Deinococcota</taxon>
        <taxon>Deinococci</taxon>
        <taxon>Deinococcales</taxon>
        <taxon>Deinococcaceae</taxon>
        <taxon>Deinococcus</taxon>
    </lineage>
</organism>